<proteinExistence type="predicted"/>
<evidence type="ECO:0000313" key="3">
    <source>
        <dbReference type="EMBL" id="MCV3274068.1"/>
    </source>
</evidence>
<evidence type="ECO:0000259" key="1">
    <source>
        <dbReference type="Pfam" id="PF05598"/>
    </source>
</evidence>
<feature type="domain" description="Transposase DDE" evidence="2">
    <location>
        <begin position="323"/>
        <end position="449"/>
    </location>
</feature>
<dbReference type="Pfam" id="PF05598">
    <property type="entry name" value="DUF772"/>
    <property type="match status" value="1"/>
</dbReference>
<dbReference type="InterPro" id="IPR008490">
    <property type="entry name" value="Transposase_InsH_N"/>
</dbReference>
<organism evidence="3 4">
    <name type="scientific">Roseobacter sinensis</name>
    <dbReference type="NCBI Taxonomy" id="2931391"/>
    <lineage>
        <taxon>Bacteria</taxon>
        <taxon>Pseudomonadati</taxon>
        <taxon>Pseudomonadota</taxon>
        <taxon>Alphaproteobacteria</taxon>
        <taxon>Rhodobacterales</taxon>
        <taxon>Roseobacteraceae</taxon>
        <taxon>Roseobacter</taxon>
    </lineage>
</organism>
<accession>A0ABT3BKG2</accession>
<gene>
    <name evidence="3" type="ORF">MUB52_21755</name>
</gene>
<evidence type="ECO:0000259" key="2">
    <source>
        <dbReference type="Pfam" id="PF13751"/>
    </source>
</evidence>
<protein>
    <submittedName>
        <fullName evidence="3">Transposase</fullName>
    </submittedName>
</protein>
<keyword evidence="4" id="KW-1185">Reference proteome</keyword>
<dbReference type="EMBL" id="JALIEB010000027">
    <property type="protein sequence ID" value="MCV3274068.1"/>
    <property type="molecule type" value="Genomic_DNA"/>
</dbReference>
<sequence length="461" mass="52022">MLGPKQEAQAALFYEFSIEDHVPQDHLLRSIDRFADLGTIRAHLADFYSDTGRPSVDPELLIRMLLVGYCYGIRSERRLCEEVHLNLAYRWFCRLDLNDRVPDHSTFSKNRHGRFRDSELLRHLFETTVARCIAEGLVSGQRMAVDASLIEADANKQFSASKEEWDAGRIDVEAAPRAVKEYLDTLDEAAFGAASDVKPKFTSFSDPASQWTAARKGPAFFAYSDNYLIDTDHGVILDVEATRSIRQAEVGSTKTMLDRVKAKFDLHPERLIADTAYGSGPMLGWLVDRKIAPHIPVIDKAGRSDGTWTRADFEWDAENNQYVCPEGEALKQFRRNYSDPNRGPTGKGVAKYRALKNTCQACSSKTECCPNMDFRSITREEHEDARDVARAIAKTSQYRLSAKLRKKVEMLFAHLKRILGLGRLRLRGPCGANDEFLLAATAQNLRKLAKIFPAPQQTRKA</sequence>
<evidence type="ECO:0000313" key="4">
    <source>
        <dbReference type="Proteomes" id="UP001208690"/>
    </source>
</evidence>
<comment type="caution">
    <text evidence="3">The sequence shown here is derived from an EMBL/GenBank/DDBJ whole genome shotgun (WGS) entry which is preliminary data.</text>
</comment>
<feature type="domain" description="Transposase InsH N-terminal" evidence="1">
    <location>
        <begin position="17"/>
        <end position="112"/>
    </location>
</feature>
<dbReference type="PANTHER" id="PTHR33408">
    <property type="entry name" value="TRANSPOSASE"/>
    <property type="match status" value="1"/>
</dbReference>
<dbReference type="PANTHER" id="PTHR33408:SF4">
    <property type="entry name" value="TRANSPOSASE DDE DOMAIN-CONTAINING PROTEIN"/>
    <property type="match status" value="1"/>
</dbReference>
<name>A0ABT3BKG2_9RHOB</name>
<dbReference type="Proteomes" id="UP001208690">
    <property type="component" value="Unassembled WGS sequence"/>
</dbReference>
<dbReference type="RefSeq" id="WP_263846273.1">
    <property type="nucleotide sequence ID" value="NZ_JALIEB010000027.1"/>
</dbReference>
<reference evidence="3 4" key="1">
    <citation type="submission" date="2022-04" db="EMBL/GenBank/DDBJ databases">
        <title>Roseobacter sp. WL0113 is a bacterium isolated from neritic sediment.</title>
        <authorList>
            <person name="Wang L."/>
            <person name="He W."/>
            <person name="Zhang D.-F."/>
        </authorList>
    </citation>
    <scope>NUCLEOTIDE SEQUENCE [LARGE SCALE GENOMIC DNA]</scope>
    <source>
        <strain evidence="3 4">WL0113</strain>
    </source>
</reference>
<dbReference type="Pfam" id="PF13751">
    <property type="entry name" value="DDE_Tnp_1_6"/>
    <property type="match status" value="1"/>
</dbReference>
<dbReference type="InterPro" id="IPR025668">
    <property type="entry name" value="Tnp_DDE_dom"/>
</dbReference>